<dbReference type="Gene3D" id="3.40.50.300">
    <property type="entry name" value="P-loop containing nucleotide triphosphate hydrolases"/>
    <property type="match status" value="1"/>
</dbReference>
<dbReference type="STRING" id="8469.M7AYP8"/>
<dbReference type="PROSITE" id="PS51716">
    <property type="entry name" value="G_IRG"/>
    <property type="match status" value="1"/>
</dbReference>
<dbReference type="InterPro" id="IPR051515">
    <property type="entry name" value="IRG"/>
</dbReference>
<evidence type="ECO:0000256" key="4">
    <source>
        <dbReference type="ARBA" id="ARBA00023134"/>
    </source>
</evidence>
<name>M7AYP8_CHEMY</name>
<dbReference type="EMBL" id="KB596547">
    <property type="protein sequence ID" value="EMP24903.1"/>
    <property type="molecule type" value="Genomic_DNA"/>
</dbReference>
<reference evidence="7" key="1">
    <citation type="journal article" date="2013" name="Nat. Genet.">
        <title>The draft genomes of soft-shell turtle and green sea turtle yield insights into the development and evolution of the turtle-specific body plan.</title>
        <authorList>
            <person name="Wang Z."/>
            <person name="Pascual-Anaya J."/>
            <person name="Zadissa A."/>
            <person name="Li W."/>
            <person name="Niimura Y."/>
            <person name="Huang Z."/>
            <person name="Li C."/>
            <person name="White S."/>
            <person name="Xiong Z."/>
            <person name="Fang D."/>
            <person name="Wang B."/>
            <person name="Ming Y."/>
            <person name="Chen Y."/>
            <person name="Zheng Y."/>
            <person name="Kuraku S."/>
            <person name="Pignatelli M."/>
            <person name="Herrero J."/>
            <person name="Beal K."/>
            <person name="Nozawa M."/>
            <person name="Li Q."/>
            <person name="Wang J."/>
            <person name="Zhang H."/>
            <person name="Yu L."/>
            <person name="Shigenobu S."/>
            <person name="Wang J."/>
            <person name="Liu J."/>
            <person name="Flicek P."/>
            <person name="Searle S."/>
            <person name="Wang J."/>
            <person name="Kuratani S."/>
            <person name="Yin Y."/>
            <person name="Aken B."/>
            <person name="Zhang G."/>
            <person name="Irie N."/>
        </authorList>
    </citation>
    <scope>NUCLEOTIDE SEQUENCE [LARGE SCALE GENOMIC DNA]</scope>
</reference>
<dbReference type="PANTHER" id="PTHR32341">
    <property type="entry name" value="INTERFERON-INDUCIBLE GTPASE"/>
    <property type="match status" value="1"/>
</dbReference>
<dbReference type="PANTHER" id="PTHR32341:SF17">
    <property type="entry name" value="IRG-TYPE G DOMAIN-CONTAINING PROTEIN"/>
    <property type="match status" value="1"/>
</dbReference>
<feature type="domain" description="IRG-type G" evidence="5">
    <location>
        <begin position="40"/>
        <end position="75"/>
    </location>
</feature>
<dbReference type="GO" id="GO:0005525">
    <property type="term" value="F:GTP binding"/>
    <property type="evidence" value="ECO:0007669"/>
    <property type="project" value="UniProtKB-KW"/>
</dbReference>
<dbReference type="GO" id="GO:0003924">
    <property type="term" value="F:GTPase activity"/>
    <property type="evidence" value="ECO:0007669"/>
    <property type="project" value="TreeGrafter"/>
</dbReference>
<evidence type="ECO:0000259" key="5">
    <source>
        <dbReference type="PROSITE" id="PS51716"/>
    </source>
</evidence>
<organism evidence="6 7">
    <name type="scientific">Chelonia mydas</name>
    <name type="common">Green sea-turtle</name>
    <name type="synonym">Chelonia agassizi</name>
    <dbReference type="NCBI Taxonomy" id="8469"/>
    <lineage>
        <taxon>Eukaryota</taxon>
        <taxon>Metazoa</taxon>
        <taxon>Chordata</taxon>
        <taxon>Craniata</taxon>
        <taxon>Vertebrata</taxon>
        <taxon>Euteleostomi</taxon>
        <taxon>Archelosauria</taxon>
        <taxon>Testudinata</taxon>
        <taxon>Testudines</taxon>
        <taxon>Cryptodira</taxon>
        <taxon>Durocryptodira</taxon>
        <taxon>Americhelydia</taxon>
        <taxon>Chelonioidea</taxon>
        <taxon>Cheloniidae</taxon>
        <taxon>Chelonia</taxon>
    </lineage>
</organism>
<keyword evidence="7" id="KW-1185">Reference proteome</keyword>
<dbReference type="InterPro" id="IPR045860">
    <property type="entry name" value="Snake_toxin-like_sf"/>
</dbReference>
<evidence type="ECO:0000256" key="1">
    <source>
        <dbReference type="ARBA" id="ARBA00005429"/>
    </source>
</evidence>
<evidence type="ECO:0000256" key="2">
    <source>
        <dbReference type="ARBA" id="ARBA00022741"/>
    </source>
</evidence>
<keyword evidence="2" id="KW-0547">Nucleotide-binding</keyword>
<accession>M7AYP8</accession>
<comment type="similarity">
    <text evidence="1">Belongs to the TRAFAC class dynamin-like GTPase superfamily. IRG family.</text>
</comment>
<dbReference type="GO" id="GO:0016020">
    <property type="term" value="C:membrane"/>
    <property type="evidence" value="ECO:0007669"/>
    <property type="project" value="InterPro"/>
</dbReference>
<protein>
    <submittedName>
        <fullName evidence="6">Interferon-inducible GTPase 5</fullName>
    </submittedName>
</protein>
<dbReference type="InterPro" id="IPR030385">
    <property type="entry name" value="G_IRG_dom"/>
</dbReference>
<dbReference type="Proteomes" id="UP000031443">
    <property type="component" value="Unassembled WGS sequence"/>
</dbReference>
<dbReference type="InterPro" id="IPR007743">
    <property type="entry name" value="Immunity-related_GTPase-like"/>
</dbReference>
<dbReference type="eggNOG" id="ENOG502RTX3">
    <property type="taxonomic scope" value="Eukaryota"/>
</dbReference>
<keyword evidence="3" id="KW-0378">Hydrolase</keyword>
<sequence length="258" mass="27834">MQSLELREQDLTEMGSLIQSRVVLEVCTQVQTLLDSLDSATLDIAVTGESGAGKSTLVNALRGLSDSDPRAAPTGPMRVVAAEFDASEANKSPVRLQAQPHSLPVTMQGSLVLSLLAVLLAAANGQASYFLFWFSGLNEDGTQYTFFYKECLNTYKSDIEVPISFTVGNGQYVRINTTRCNDTDNCNSGTLEVPTGSTTENGRQCPTCFALNFTVCNSSITPCTGDETYCLDFTGFLKKGLTEGSQLRQVNVNEMSQS</sequence>
<dbReference type="InterPro" id="IPR027417">
    <property type="entry name" value="P-loop_NTPase"/>
</dbReference>
<dbReference type="GO" id="GO:0030154">
    <property type="term" value="P:cell differentiation"/>
    <property type="evidence" value="ECO:0007669"/>
    <property type="project" value="UniProtKB-ARBA"/>
</dbReference>
<dbReference type="Pfam" id="PF05049">
    <property type="entry name" value="IIGP"/>
    <property type="match status" value="1"/>
</dbReference>
<dbReference type="AlphaFoldDB" id="M7AYP8"/>
<gene>
    <name evidence="6" type="ORF">UY3_18027</name>
</gene>
<dbReference type="Gene3D" id="2.10.60.10">
    <property type="entry name" value="CD59"/>
    <property type="match status" value="1"/>
</dbReference>
<dbReference type="SUPFAM" id="SSF52540">
    <property type="entry name" value="P-loop containing nucleoside triphosphate hydrolases"/>
    <property type="match status" value="1"/>
</dbReference>
<keyword evidence="4" id="KW-0342">GTP-binding</keyword>
<proteinExistence type="inferred from homology"/>
<dbReference type="CDD" id="cd23572">
    <property type="entry name" value="TFP_LU_ECD_PINLYP_rpt2"/>
    <property type="match status" value="1"/>
</dbReference>
<evidence type="ECO:0000256" key="3">
    <source>
        <dbReference type="ARBA" id="ARBA00022801"/>
    </source>
</evidence>
<evidence type="ECO:0000313" key="6">
    <source>
        <dbReference type="EMBL" id="EMP24903.1"/>
    </source>
</evidence>
<evidence type="ECO:0000313" key="7">
    <source>
        <dbReference type="Proteomes" id="UP000031443"/>
    </source>
</evidence>